<feature type="region of interest" description="Disordered" evidence="5">
    <location>
        <begin position="351"/>
        <end position="416"/>
    </location>
</feature>
<feature type="transmembrane region" description="Helical" evidence="6">
    <location>
        <begin position="534"/>
        <end position="553"/>
    </location>
</feature>
<feature type="domain" description="Major facilitator superfamily (MFS) profile" evidence="7">
    <location>
        <begin position="23"/>
        <end position="650"/>
    </location>
</feature>
<reference evidence="8" key="1">
    <citation type="journal article" date="2020" name="G3 (Bethesda)">
        <title>High-Quality Assemblies for Three Invasive Social Wasps from the &lt;i&gt;Vespula&lt;/i&gt; Genus.</title>
        <authorList>
            <person name="Harrop T.W.R."/>
            <person name="Guhlin J."/>
            <person name="McLaughlin G.M."/>
            <person name="Permina E."/>
            <person name="Stockwell P."/>
            <person name="Gilligan J."/>
            <person name="Le Lec M.F."/>
            <person name="Gruber M.A.M."/>
            <person name="Quinn O."/>
            <person name="Lovegrove M."/>
            <person name="Duncan E.J."/>
            <person name="Remnant E.J."/>
            <person name="Van Eeckhoven J."/>
            <person name="Graham B."/>
            <person name="Knapp R.A."/>
            <person name="Langford K.W."/>
            <person name="Kronenberg Z."/>
            <person name="Press M.O."/>
            <person name="Eacker S.M."/>
            <person name="Wilson-Rankin E.E."/>
            <person name="Purcell J."/>
            <person name="Lester P.J."/>
            <person name="Dearden P.K."/>
        </authorList>
    </citation>
    <scope>NUCLEOTIDE SEQUENCE</scope>
    <source>
        <strain evidence="8">Linc-1</strain>
    </source>
</reference>
<dbReference type="Pfam" id="PF07690">
    <property type="entry name" value="MFS_1"/>
    <property type="match status" value="1"/>
</dbReference>
<feature type="region of interest" description="Disordered" evidence="5">
    <location>
        <begin position="307"/>
        <end position="337"/>
    </location>
</feature>
<dbReference type="PANTHER" id="PTHR24064">
    <property type="entry name" value="SOLUTE CARRIER FAMILY 22 MEMBER"/>
    <property type="match status" value="1"/>
</dbReference>
<feature type="transmembrane region" description="Helical" evidence="6">
    <location>
        <begin position="130"/>
        <end position="153"/>
    </location>
</feature>
<dbReference type="Proteomes" id="UP000617340">
    <property type="component" value="Unassembled WGS sequence"/>
</dbReference>
<name>A0A834K3N4_VESGE</name>
<comment type="subcellular location">
    <subcellularLocation>
        <location evidence="1">Membrane</location>
        <topology evidence="1">Multi-pass membrane protein</topology>
    </subcellularLocation>
</comment>
<dbReference type="InterPro" id="IPR020846">
    <property type="entry name" value="MFS_dom"/>
</dbReference>
<gene>
    <name evidence="8" type="ORF">HZH68_008018</name>
</gene>
<evidence type="ECO:0000256" key="4">
    <source>
        <dbReference type="ARBA" id="ARBA00023136"/>
    </source>
</evidence>
<dbReference type="GO" id="GO:0022857">
    <property type="term" value="F:transmembrane transporter activity"/>
    <property type="evidence" value="ECO:0007669"/>
    <property type="project" value="InterPro"/>
</dbReference>
<feature type="transmembrane region" description="Helical" evidence="6">
    <location>
        <begin position="622"/>
        <end position="645"/>
    </location>
</feature>
<feature type="transmembrane region" description="Helical" evidence="6">
    <location>
        <begin position="247"/>
        <end position="266"/>
    </location>
</feature>
<feature type="transmembrane region" description="Helical" evidence="6">
    <location>
        <begin position="565"/>
        <end position="586"/>
    </location>
</feature>
<keyword evidence="4 6" id="KW-0472">Membrane</keyword>
<organism evidence="8 9">
    <name type="scientific">Vespula germanica</name>
    <name type="common">German yellow jacket</name>
    <name type="synonym">Paravespula germanica</name>
    <dbReference type="NCBI Taxonomy" id="30212"/>
    <lineage>
        <taxon>Eukaryota</taxon>
        <taxon>Metazoa</taxon>
        <taxon>Ecdysozoa</taxon>
        <taxon>Arthropoda</taxon>
        <taxon>Hexapoda</taxon>
        <taxon>Insecta</taxon>
        <taxon>Pterygota</taxon>
        <taxon>Neoptera</taxon>
        <taxon>Endopterygota</taxon>
        <taxon>Hymenoptera</taxon>
        <taxon>Apocrita</taxon>
        <taxon>Aculeata</taxon>
        <taxon>Vespoidea</taxon>
        <taxon>Vespidae</taxon>
        <taxon>Vespinae</taxon>
        <taxon>Vespula</taxon>
    </lineage>
</organism>
<dbReference type="GO" id="GO:0016020">
    <property type="term" value="C:membrane"/>
    <property type="evidence" value="ECO:0007669"/>
    <property type="project" value="UniProtKB-SubCell"/>
</dbReference>
<proteinExistence type="predicted"/>
<evidence type="ECO:0000256" key="6">
    <source>
        <dbReference type="SAM" id="Phobius"/>
    </source>
</evidence>
<feature type="transmembrane region" description="Helical" evidence="6">
    <location>
        <begin position="472"/>
        <end position="491"/>
    </location>
</feature>
<evidence type="ECO:0000313" key="8">
    <source>
        <dbReference type="EMBL" id="KAF7399426.1"/>
    </source>
</evidence>
<keyword evidence="9" id="KW-1185">Reference proteome</keyword>
<dbReference type="AlphaFoldDB" id="A0A834K3N4"/>
<feature type="compositionally biased region" description="Basic and acidic residues" evidence="5">
    <location>
        <begin position="319"/>
        <end position="336"/>
    </location>
</feature>
<dbReference type="InterPro" id="IPR011701">
    <property type="entry name" value="MFS"/>
</dbReference>
<evidence type="ECO:0000259" key="7">
    <source>
        <dbReference type="PROSITE" id="PS50850"/>
    </source>
</evidence>
<dbReference type="SUPFAM" id="SSF103473">
    <property type="entry name" value="MFS general substrate transporter"/>
    <property type="match status" value="1"/>
</dbReference>
<protein>
    <recommendedName>
        <fullName evidence="7">Major facilitator superfamily (MFS) profile domain-containing protein</fullName>
    </recommendedName>
</protein>
<evidence type="ECO:0000256" key="3">
    <source>
        <dbReference type="ARBA" id="ARBA00022989"/>
    </source>
</evidence>
<sequence>MKTNDGKRMNAETVKVGCFQMLLVLIFCINYIIVSMNHALPAFHNYTPKFYCQEQLVQLISPWLRSNFSMKPRNTTSRTYGCQIQNNWTIESNSSTELEMDSCSGDYRFAIEPGENSVVTEWILICERRYLTYLASAIYYLGALIGASIAGILADRIGRLPVQAICLYTQGTMAVALYIVQSYPTFLALRGLQGIFVQGLQNSTYILSLELFPSKSRTLVALIMQIAWAIGLILLAILSYVIPDWRILQLAVSVPTAITVLYIWIIPESPRWLLAKNKLTEADMALERIAKYNGCCTRIRRENVIEPEPVAKENPTPVKPERKSRVSSVDLKKPKTLEMTTQDEVMKLLNTPDSHQQKEQSRSSTVIVQVPTKRISSTNVELRRENDVENEMKNPPSCSTNNRRSKRSSQSVYDQKVSSKIDEEIVVLRNPRKLQEANDNEIKMDENVGQESKKIKSKTLQKLFKRSLTRKYSLVMVLQWFSSSMACYLLASLLPNFNVNRHVTFALGGALEIATYTFIYFVLSRYGRRVPLSIYQSTTGVILITLSILIILIDSSLAWKDLVETIILLFGKVTVISTIAITYLYAVELFPTVVRGTCLGLCTIFAEVGSLSIQVLSSEKYVPINISLAIVGVLSLISGILAIILPETLNKILPDTIEDIEQMFVKRRDQKNDEEIVNEDKNITKDDLTEREILREKLFSEDWVDAGNGILVNFSENKNADCSRPL</sequence>
<feature type="transmembrane region" description="Helical" evidence="6">
    <location>
        <begin position="598"/>
        <end position="616"/>
    </location>
</feature>
<dbReference type="PROSITE" id="PS50850">
    <property type="entry name" value="MFS"/>
    <property type="match status" value="1"/>
</dbReference>
<comment type="caution">
    <text evidence="8">The sequence shown here is derived from an EMBL/GenBank/DDBJ whole genome shotgun (WGS) entry which is preliminary data.</text>
</comment>
<keyword evidence="2 6" id="KW-0812">Transmembrane</keyword>
<dbReference type="InterPro" id="IPR036259">
    <property type="entry name" value="MFS_trans_sf"/>
</dbReference>
<dbReference type="EMBL" id="JACSDZ010000007">
    <property type="protein sequence ID" value="KAF7399426.1"/>
    <property type="molecule type" value="Genomic_DNA"/>
</dbReference>
<accession>A0A834K3N4</accession>
<keyword evidence="3 6" id="KW-1133">Transmembrane helix</keyword>
<evidence type="ECO:0000256" key="5">
    <source>
        <dbReference type="SAM" id="MobiDB-lite"/>
    </source>
</evidence>
<feature type="transmembrane region" description="Helical" evidence="6">
    <location>
        <begin position="219"/>
        <end position="241"/>
    </location>
</feature>
<feature type="transmembrane region" description="Helical" evidence="6">
    <location>
        <begin position="503"/>
        <end position="522"/>
    </location>
</feature>
<feature type="compositionally biased region" description="Polar residues" evidence="5">
    <location>
        <begin position="396"/>
        <end position="416"/>
    </location>
</feature>
<feature type="compositionally biased region" description="Basic and acidic residues" evidence="5">
    <location>
        <begin position="381"/>
        <end position="392"/>
    </location>
</feature>
<evidence type="ECO:0000256" key="1">
    <source>
        <dbReference type="ARBA" id="ARBA00004141"/>
    </source>
</evidence>
<dbReference type="Gene3D" id="1.20.1250.20">
    <property type="entry name" value="MFS general substrate transporter like domains"/>
    <property type="match status" value="2"/>
</dbReference>
<feature type="transmembrane region" description="Helical" evidence="6">
    <location>
        <begin position="21"/>
        <end position="40"/>
    </location>
</feature>
<evidence type="ECO:0000256" key="2">
    <source>
        <dbReference type="ARBA" id="ARBA00022692"/>
    </source>
</evidence>
<evidence type="ECO:0000313" key="9">
    <source>
        <dbReference type="Proteomes" id="UP000617340"/>
    </source>
</evidence>